<dbReference type="STRING" id="178339.BH719_01695"/>
<accession>A0A1D8B4A0</accession>
<name>A0A1D8B4A0_9ACTO</name>
<dbReference type="EMBL" id="CP017298">
    <property type="protein sequence ID" value="AOS47970.1"/>
    <property type="molecule type" value="Genomic_DNA"/>
</dbReference>
<dbReference type="UniPathway" id="UPA00098">
    <property type="reaction ID" value="UER00359"/>
</dbReference>
<comment type="catalytic activity">
    <reaction evidence="8">
        <text>L-glutamate + ATP = L-glutamyl 5-phosphate + ADP</text>
        <dbReference type="Rhea" id="RHEA:14877"/>
        <dbReference type="ChEBI" id="CHEBI:29985"/>
        <dbReference type="ChEBI" id="CHEBI:30616"/>
        <dbReference type="ChEBI" id="CHEBI:58274"/>
        <dbReference type="ChEBI" id="CHEBI:456216"/>
        <dbReference type="EC" id="2.7.2.11"/>
    </reaction>
</comment>
<keyword evidence="2 8" id="KW-0028">Amino-acid biosynthesis</keyword>
<proteinExistence type="inferred from homology"/>
<dbReference type="Pfam" id="PF00696">
    <property type="entry name" value="AA_kinase"/>
    <property type="match status" value="1"/>
</dbReference>
<feature type="binding site" evidence="8">
    <location>
        <position position="151"/>
    </location>
    <ligand>
        <name>substrate</name>
    </ligand>
</feature>
<dbReference type="NCBIfam" id="TIGR01027">
    <property type="entry name" value="proB"/>
    <property type="match status" value="1"/>
</dbReference>
<dbReference type="InterPro" id="IPR019797">
    <property type="entry name" value="Glutamate_5-kinase_CS"/>
</dbReference>
<dbReference type="PIRSF" id="PIRSF000729">
    <property type="entry name" value="GK"/>
    <property type="match status" value="1"/>
</dbReference>
<feature type="binding site" evidence="8">
    <location>
        <begin position="183"/>
        <end position="184"/>
    </location>
    <ligand>
        <name>ATP</name>
        <dbReference type="ChEBI" id="CHEBI:30616"/>
    </ligand>
</feature>
<keyword evidence="1 8" id="KW-0963">Cytoplasm</keyword>
<evidence type="ECO:0000313" key="10">
    <source>
        <dbReference type="EMBL" id="AOS47970.1"/>
    </source>
</evidence>
<gene>
    <name evidence="8" type="primary">proB</name>
    <name evidence="10" type="ORF">BH719_01695</name>
</gene>
<dbReference type="EC" id="2.7.2.11" evidence="8"/>
<keyword evidence="11" id="KW-1185">Reference proteome</keyword>
<dbReference type="InterPro" id="IPR002478">
    <property type="entry name" value="PUA"/>
</dbReference>
<evidence type="ECO:0000256" key="8">
    <source>
        <dbReference type="HAMAP-Rule" id="MF_00456"/>
    </source>
</evidence>
<dbReference type="InterPro" id="IPR005715">
    <property type="entry name" value="Glu_5kinase/COase_Synthase"/>
</dbReference>
<dbReference type="Proteomes" id="UP000095214">
    <property type="component" value="Chromosome"/>
</dbReference>
<dbReference type="KEGG" id="phon:BH719_01695"/>
<dbReference type="PROSITE" id="PS00902">
    <property type="entry name" value="GLUTAMATE_5_KINASE"/>
    <property type="match status" value="1"/>
</dbReference>
<reference evidence="10 11" key="1">
    <citation type="submission" date="2016-09" db="EMBL/GenBank/DDBJ databases">
        <title>Complete genome sequence of Actinomyces hongkongensis HKU8.</title>
        <authorList>
            <person name="Gao Y.-X."/>
            <person name="Zhou Y.-Y."/>
            <person name="Xie Y."/>
            <person name="Wang M."/>
            <person name="Wang S.-J."/>
            <person name="Shen S.-G."/>
        </authorList>
    </citation>
    <scope>NUCLEOTIDE SEQUENCE [LARGE SCALE GENOMIC DNA]</scope>
    <source>
        <strain evidence="10 11">HKU8</strain>
    </source>
</reference>
<dbReference type="GO" id="GO:0003723">
    <property type="term" value="F:RNA binding"/>
    <property type="evidence" value="ECO:0007669"/>
    <property type="project" value="InterPro"/>
</dbReference>
<evidence type="ECO:0000256" key="6">
    <source>
        <dbReference type="ARBA" id="ARBA00022777"/>
    </source>
</evidence>
<dbReference type="GO" id="GO:0005829">
    <property type="term" value="C:cytosol"/>
    <property type="evidence" value="ECO:0007669"/>
    <property type="project" value="TreeGrafter"/>
</dbReference>
<dbReference type="Gene3D" id="2.30.130.10">
    <property type="entry name" value="PUA domain"/>
    <property type="match status" value="1"/>
</dbReference>
<keyword evidence="3 8" id="KW-0641">Proline biosynthesis</keyword>
<dbReference type="CDD" id="cd21157">
    <property type="entry name" value="PUA_G5K"/>
    <property type="match status" value="1"/>
</dbReference>
<dbReference type="InterPro" id="IPR041739">
    <property type="entry name" value="G5K_ProB"/>
</dbReference>
<comment type="function">
    <text evidence="8">Catalyzes the transfer of a phosphate group to glutamate to form L-glutamate 5-phosphate.</text>
</comment>
<dbReference type="InterPro" id="IPR001057">
    <property type="entry name" value="Glu/AcGlu_kinase"/>
</dbReference>
<sequence length="377" mass="39059">MDGRRRRGRGQVRALSEARRVVVKIGSSSLTRPDGGLDLNRIDAVARVVARWRRGGRQAVIVSSGAVAAGLDPLGFASKPSDLASVQAAAAMGQGLLVARWTAAFHTHHVDAAQVLLTTEDVMARDHYTNATAALGRLLSLGVVPIVNENDAVTTRELRFGDNDRVAAIIAQMVQADALVLLTDVDGLYTAPPSRPGARLIERVDSTDDLMSVLVTGAGSKVGTGGMASKVQAATMASASGIGVLLANADKVEEALSGKGTGTWFAPTHERPASRRLWIAHAAPSRGELVVDAGAARAITVGKKSLLAAGVVSVAGHFDAGDVVDIASPTGLVARGIVSYDADSLAAIAGRSAPELEGTGWEHVRPVVHRDDLAPLL</sequence>
<evidence type="ECO:0000256" key="4">
    <source>
        <dbReference type="ARBA" id="ARBA00022679"/>
    </source>
</evidence>
<dbReference type="InterPro" id="IPR036393">
    <property type="entry name" value="AceGlu_kinase-like_sf"/>
</dbReference>
<evidence type="ECO:0000259" key="9">
    <source>
        <dbReference type="SMART" id="SM00359"/>
    </source>
</evidence>
<evidence type="ECO:0000256" key="2">
    <source>
        <dbReference type="ARBA" id="ARBA00022605"/>
    </source>
</evidence>
<dbReference type="Pfam" id="PF01472">
    <property type="entry name" value="PUA"/>
    <property type="match status" value="1"/>
</dbReference>
<keyword evidence="4 8" id="KW-0808">Transferase</keyword>
<dbReference type="GO" id="GO:0005524">
    <property type="term" value="F:ATP binding"/>
    <property type="evidence" value="ECO:0007669"/>
    <property type="project" value="UniProtKB-KW"/>
</dbReference>
<dbReference type="InterPro" id="IPR015947">
    <property type="entry name" value="PUA-like_sf"/>
</dbReference>
<dbReference type="SMART" id="SM00359">
    <property type="entry name" value="PUA"/>
    <property type="match status" value="1"/>
</dbReference>
<dbReference type="Gene3D" id="3.40.1160.10">
    <property type="entry name" value="Acetylglutamate kinase-like"/>
    <property type="match status" value="1"/>
</dbReference>
<dbReference type="InterPro" id="IPR036974">
    <property type="entry name" value="PUA_sf"/>
</dbReference>
<dbReference type="SUPFAM" id="SSF53633">
    <property type="entry name" value="Carbamate kinase-like"/>
    <property type="match status" value="1"/>
</dbReference>
<dbReference type="GO" id="GO:0004349">
    <property type="term" value="F:glutamate 5-kinase activity"/>
    <property type="evidence" value="ECO:0007669"/>
    <property type="project" value="UniProtKB-UniRule"/>
</dbReference>
<dbReference type="CDD" id="cd04242">
    <property type="entry name" value="AAK_G5K_ProB"/>
    <property type="match status" value="1"/>
</dbReference>
<comment type="similarity">
    <text evidence="8">Belongs to the glutamate 5-kinase family.</text>
</comment>
<keyword evidence="7 8" id="KW-0067">ATP-binding</keyword>
<dbReference type="InterPro" id="IPR001048">
    <property type="entry name" value="Asp/Glu/Uridylate_kinase"/>
</dbReference>
<feature type="domain" description="PUA" evidence="9">
    <location>
        <begin position="287"/>
        <end position="368"/>
    </location>
</feature>
<keyword evidence="6 8" id="KW-0418">Kinase</keyword>
<organism evidence="10 11">
    <name type="scientific">Pauljensenia hongkongensis</name>
    <dbReference type="NCBI Taxonomy" id="178339"/>
    <lineage>
        <taxon>Bacteria</taxon>
        <taxon>Bacillati</taxon>
        <taxon>Actinomycetota</taxon>
        <taxon>Actinomycetes</taxon>
        <taxon>Actinomycetales</taxon>
        <taxon>Actinomycetaceae</taxon>
        <taxon>Pauljensenia</taxon>
    </lineage>
</organism>
<dbReference type="PROSITE" id="PS50890">
    <property type="entry name" value="PUA"/>
    <property type="match status" value="1"/>
</dbReference>
<dbReference type="AlphaFoldDB" id="A0A1D8B4A0"/>
<feature type="binding site" evidence="8">
    <location>
        <begin position="224"/>
        <end position="230"/>
    </location>
    <ligand>
        <name>ATP</name>
        <dbReference type="ChEBI" id="CHEBI:30616"/>
    </ligand>
</feature>
<dbReference type="PRINTS" id="PR00474">
    <property type="entry name" value="GLU5KINASE"/>
</dbReference>
<feature type="binding site" evidence="8">
    <location>
        <position position="64"/>
    </location>
    <ligand>
        <name>substrate</name>
    </ligand>
</feature>
<evidence type="ECO:0000256" key="1">
    <source>
        <dbReference type="ARBA" id="ARBA00022490"/>
    </source>
</evidence>
<feature type="binding site" evidence="8">
    <location>
        <position position="24"/>
    </location>
    <ligand>
        <name>ATP</name>
        <dbReference type="ChEBI" id="CHEBI:30616"/>
    </ligand>
</feature>
<evidence type="ECO:0000256" key="3">
    <source>
        <dbReference type="ARBA" id="ARBA00022650"/>
    </source>
</evidence>
<keyword evidence="5 8" id="KW-0547">Nucleotide-binding</keyword>
<dbReference type="InterPro" id="IPR011529">
    <property type="entry name" value="Glu_5kinase"/>
</dbReference>
<comment type="pathway">
    <text evidence="8">Amino-acid biosynthesis; L-proline biosynthesis; L-glutamate 5-semialdehyde from L-glutamate: step 1/2.</text>
</comment>
<comment type="subcellular location">
    <subcellularLocation>
        <location evidence="8">Cytoplasm</location>
    </subcellularLocation>
</comment>
<feature type="binding site" evidence="8">
    <location>
        <position position="163"/>
    </location>
    <ligand>
        <name>substrate</name>
    </ligand>
</feature>
<dbReference type="PANTHER" id="PTHR43654">
    <property type="entry name" value="GLUTAMATE 5-KINASE"/>
    <property type="match status" value="1"/>
</dbReference>
<dbReference type="FunFam" id="3.40.1160.10:FF:000018">
    <property type="entry name" value="Glutamate 5-kinase"/>
    <property type="match status" value="1"/>
</dbReference>
<evidence type="ECO:0000313" key="11">
    <source>
        <dbReference type="Proteomes" id="UP000095214"/>
    </source>
</evidence>
<dbReference type="GO" id="GO:0055129">
    <property type="term" value="P:L-proline biosynthetic process"/>
    <property type="evidence" value="ECO:0007669"/>
    <property type="project" value="UniProtKB-UniRule"/>
</dbReference>
<dbReference type="PANTHER" id="PTHR43654:SF1">
    <property type="entry name" value="ISOPENTENYL PHOSPHATE KINASE"/>
    <property type="match status" value="1"/>
</dbReference>
<evidence type="ECO:0000256" key="5">
    <source>
        <dbReference type="ARBA" id="ARBA00022741"/>
    </source>
</evidence>
<evidence type="ECO:0000256" key="7">
    <source>
        <dbReference type="ARBA" id="ARBA00022840"/>
    </source>
</evidence>
<dbReference type="HAMAP" id="MF_00456">
    <property type="entry name" value="ProB"/>
    <property type="match status" value="1"/>
</dbReference>
<protein>
    <recommendedName>
        <fullName evidence="8">Glutamate 5-kinase</fullName>
        <ecNumber evidence="8">2.7.2.11</ecNumber>
    </recommendedName>
    <alternativeName>
        <fullName evidence="8">Gamma-glutamyl kinase</fullName>
        <shortName evidence="8">GK</shortName>
    </alternativeName>
</protein>
<dbReference type="SUPFAM" id="SSF88697">
    <property type="entry name" value="PUA domain-like"/>
    <property type="match status" value="1"/>
</dbReference>